<evidence type="ECO:0000256" key="1">
    <source>
        <dbReference type="ARBA" id="ARBA00008384"/>
    </source>
</evidence>
<dbReference type="Proteomes" id="UP001209878">
    <property type="component" value="Unassembled WGS sequence"/>
</dbReference>
<dbReference type="PANTHER" id="PTHR13255:SF0">
    <property type="entry name" value="ATAXIN-10"/>
    <property type="match status" value="1"/>
</dbReference>
<dbReference type="EMBL" id="JAODUO010000086">
    <property type="protein sequence ID" value="KAK2190226.1"/>
    <property type="molecule type" value="Genomic_DNA"/>
</dbReference>
<dbReference type="SUPFAM" id="SSF48371">
    <property type="entry name" value="ARM repeat"/>
    <property type="match status" value="1"/>
</dbReference>
<evidence type="ECO:0000256" key="2">
    <source>
        <dbReference type="ARBA" id="ARBA00018804"/>
    </source>
</evidence>
<organism evidence="7 8">
    <name type="scientific">Ridgeia piscesae</name>
    <name type="common">Tubeworm</name>
    <dbReference type="NCBI Taxonomy" id="27915"/>
    <lineage>
        <taxon>Eukaryota</taxon>
        <taxon>Metazoa</taxon>
        <taxon>Spiralia</taxon>
        <taxon>Lophotrochozoa</taxon>
        <taxon>Annelida</taxon>
        <taxon>Polychaeta</taxon>
        <taxon>Sedentaria</taxon>
        <taxon>Canalipalpata</taxon>
        <taxon>Sabellida</taxon>
        <taxon>Siboglinidae</taxon>
        <taxon>Ridgeia</taxon>
    </lineage>
</organism>
<accession>A0AAD9UI50</accession>
<dbReference type="PANTHER" id="PTHR13255">
    <property type="entry name" value="ATAXIN-10"/>
    <property type="match status" value="1"/>
</dbReference>
<dbReference type="InterPro" id="IPR016024">
    <property type="entry name" value="ARM-type_fold"/>
</dbReference>
<sequence length="540" mass="60251">MAAAMEETVAVVETSLADDFHAFVTSELRKSVASNNEKLLDCTKKLTSWLKSADNRETLPLYVIYDLGQLLEKIAKELSPMRLLLEGPLLAALGKEVDLATNSLRCLRNACAACVRNQVSVNRWPALLDATKSLLMWGLQHLVAVDTMQVAMEMGDQDDQHTMTNTSAVTGLLRSGAQFLGNAVVGQDVNSQLVWEKFSNICSDLLHCPDNLFCDYVAMVIYNIITVDKRRVQWLASNHEGHAIVVAVFDHLSRHNSDWCLYIIQTLMTQPQFVQSLFPLLQIKQRQLMLEVTLQMLDVSSKEEPSERPLDGTTSHTDVAAENIDYVCAEFKTNAHRILGLHHQEESSDKEDVALLTVTYLDILCSATANHHGYQALRNDIDLLKCSINLLHCTRMIGLEGENIFSNVSKLANSQAVSIHEAGHPILGLKKNLIRLVGNMSYSNREIQDEVRRLGGIPLIMDHMNIDARNKFITQWAVVAIRNLCEDNAANQTVIADTKLQDIANNTQLLQQFGVDAQICNGKIVIKKTETNILPPTSER</sequence>
<dbReference type="Pfam" id="PF09759">
    <property type="entry name" value="Atx10homo_assoc"/>
    <property type="match status" value="1"/>
</dbReference>
<evidence type="ECO:0000259" key="6">
    <source>
        <dbReference type="Pfam" id="PF09759"/>
    </source>
</evidence>
<name>A0AAD9UI50_RIDPI</name>
<evidence type="ECO:0000256" key="4">
    <source>
        <dbReference type="ARBA" id="ARBA00023306"/>
    </source>
</evidence>
<dbReference type="InterPro" id="IPR011989">
    <property type="entry name" value="ARM-like"/>
</dbReference>
<reference evidence="7" key="1">
    <citation type="journal article" date="2023" name="Mol. Biol. Evol.">
        <title>Third-Generation Sequencing Reveals the Adaptive Role of the Epigenome in Three Deep-Sea Polychaetes.</title>
        <authorList>
            <person name="Perez M."/>
            <person name="Aroh O."/>
            <person name="Sun Y."/>
            <person name="Lan Y."/>
            <person name="Juniper S.K."/>
            <person name="Young C.R."/>
            <person name="Angers B."/>
            <person name="Qian P.Y."/>
        </authorList>
    </citation>
    <scope>NUCLEOTIDE SEQUENCE</scope>
    <source>
        <strain evidence="7">R07B-5</strain>
    </source>
</reference>
<dbReference type="Gene3D" id="1.25.10.10">
    <property type="entry name" value="Leucine-rich Repeat Variant"/>
    <property type="match status" value="1"/>
</dbReference>
<protein>
    <recommendedName>
        <fullName evidence="2">Ataxin-10</fullName>
    </recommendedName>
</protein>
<comment type="function">
    <text evidence="5">May play a role in the regulation of cytokinesis. May play a role in signaling by stimulating protein glycosylation. Induces neuritogenesis by activating the Ras-MAP kinase pathway and is necessary for the survival of cerebellar neurons. Does not appear to play a major role in ciliogenesis.</text>
</comment>
<feature type="domain" description="Ataxin-10" evidence="6">
    <location>
        <begin position="429"/>
        <end position="526"/>
    </location>
</feature>
<dbReference type="InterPro" id="IPR019156">
    <property type="entry name" value="Ataxin-10_domain"/>
</dbReference>
<evidence type="ECO:0000313" key="7">
    <source>
        <dbReference type="EMBL" id="KAK2190226.1"/>
    </source>
</evidence>
<keyword evidence="3" id="KW-0132">Cell division</keyword>
<gene>
    <name evidence="7" type="ORF">NP493_87g13078</name>
</gene>
<dbReference type="InterPro" id="IPR051374">
    <property type="entry name" value="Ataxin-10/CTR86_families"/>
</dbReference>
<comment type="caution">
    <text evidence="7">The sequence shown here is derived from an EMBL/GenBank/DDBJ whole genome shotgun (WGS) entry which is preliminary data.</text>
</comment>
<evidence type="ECO:0000313" key="8">
    <source>
        <dbReference type="Proteomes" id="UP001209878"/>
    </source>
</evidence>
<proteinExistence type="inferred from homology"/>
<keyword evidence="8" id="KW-1185">Reference proteome</keyword>
<dbReference type="GO" id="GO:0031175">
    <property type="term" value="P:neuron projection development"/>
    <property type="evidence" value="ECO:0007669"/>
    <property type="project" value="TreeGrafter"/>
</dbReference>
<evidence type="ECO:0000256" key="3">
    <source>
        <dbReference type="ARBA" id="ARBA00022618"/>
    </source>
</evidence>
<keyword evidence="4" id="KW-0131">Cell cycle</keyword>
<comment type="similarity">
    <text evidence="1">Belongs to the ataxin-10 family.</text>
</comment>
<dbReference type="GO" id="GO:0051301">
    <property type="term" value="P:cell division"/>
    <property type="evidence" value="ECO:0007669"/>
    <property type="project" value="UniProtKB-KW"/>
</dbReference>
<dbReference type="AlphaFoldDB" id="A0AAD9UI50"/>
<dbReference type="GO" id="GO:0005829">
    <property type="term" value="C:cytosol"/>
    <property type="evidence" value="ECO:0007669"/>
    <property type="project" value="TreeGrafter"/>
</dbReference>
<evidence type="ECO:0000256" key="5">
    <source>
        <dbReference type="ARBA" id="ARBA00045173"/>
    </source>
</evidence>